<dbReference type="GO" id="GO:0016020">
    <property type="term" value="C:membrane"/>
    <property type="evidence" value="ECO:0007669"/>
    <property type="project" value="UniProtKB-SubCell"/>
</dbReference>
<dbReference type="PIRSF" id="PIRSF002854">
    <property type="entry name" value="MetQ"/>
    <property type="match status" value="1"/>
</dbReference>
<keyword evidence="5 6" id="KW-0449">Lipoprotein</keyword>
<evidence type="ECO:0000256" key="6">
    <source>
        <dbReference type="PIRNR" id="PIRNR002854"/>
    </source>
</evidence>
<comment type="subcellular location">
    <subcellularLocation>
        <location evidence="1">Membrane</location>
        <topology evidence="1">Lipid-anchor</topology>
    </subcellularLocation>
</comment>
<dbReference type="Pfam" id="PF03180">
    <property type="entry name" value="Lipoprotein_9"/>
    <property type="match status" value="1"/>
</dbReference>
<gene>
    <name evidence="9" type="ORF">BCM31_03410</name>
</gene>
<dbReference type="SUPFAM" id="SSF53850">
    <property type="entry name" value="Periplasmic binding protein-like II"/>
    <property type="match status" value="1"/>
</dbReference>
<dbReference type="InterPro" id="IPR004872">
    <property type="entry name" value="Lipoprotein_NlpA"/>
</dbReference>
<dbReference type="PANTHER" id="PTHR30429">
    <property type="entry name" value="D-METHIONINE-BINDING LIPOPROTEIN METQ"/>
    <property type="match status" value="1"/>
</dbReference>
<evidence type="ECO:0000256" key="8">
    <source>
        <dbReference type="SAM" id="SignalP"/>
    </source>
</evidence>
<evidence type="ECO:0000256" key="2">
    <source>
        <dbReference type="ARBA" id="ARBA00022729"/>
    </source>
</evidence>
<evidence type="ECO:0000256" key="1">
    <source>
        <dbReference type="ARBA" id="ARBA00004635"/>
    </source>
</evidence>
<keyword evidence="10" id="KW-1185">Reference proteome</keyword>
<evidence type="ECO:0000256" key="7">
    <source>
        <dbReference type="PIRSR" id="PIRSR002854-1"/>
    </source>
</evidence>
<protein>
    <recommendedName>
        <fullName evidence="6">Lipoprotein</fullName>
    </recommendedName>
</protein>
<dbReference type="RefSeq" id="WP_006802218.1">
    <property type="nucleotide sequence ID" value="NZ_CABKOI010000021.1"/>
</dbReference>
<dbReference type="GeneID" id="97289149"/>
<evidence type="ECO:0000256" key="3">
    <source>
        <dbReference type="ARBA" id="ARBA00023136"/>
    </source>
</evidence>
<name>A0A2N3PI96_9HELI</name>
<evidence type="ECO:0000313" key="10">
    <source>
        <dbReference type="Proteomes" id="UP000233350"/>
    </source>
</evidence>
<organism evidence="9 10">
    <name type="scientific">Helicobacter winghamensis</name>
    <dbReference type="NCBI Taxonomy" id="157268"/>
    <lineage>
        <taxon>Bacteria</taxon>
        <taxon>Pseudomonadati</taxon>
        <taxon>Campylobacterota</taxon>
        <taxon>Epsilonproteobacteria</taxon>
        <taxon>Campylobacterales</taxon>
        <taxon>Helicobacteraceae</taxon>
        <taxon>Helicobacter</taxon>
    </lineage>
</organism>
<feature type="chain" id="PRO_5014846341" description="Lipoprotein" evidence="8">
    <location>
        <begin position="19"/>
        <end position="280"/>
    </location>
</feature>
<dbReference type="PANTHER" id="PTHR30429:SF0">
    <property type="entry name" value="METHIONINE-BINDING LIPOPROTEIN METQ"/>
    <property type="match status" value="1"/>
</dbReference>
<dbReference type="AlphaFoldDB" id="A0A2N3PI96"/>
<sequence>MFKFALFSKLTFGALLVAAIFSGCDSKTESNMESKTSANSQGTEKIIVGATPEPHAMILEQIKPLLAKDGIEIEIKEFTDYVTPNKSLDDGSLDANFFQHKPYLDSFNKEHKTNLVSVAGIHIEPMGIYSKNIKNLDELKEGDLISLPNDPSNGARALRILEKNGLIKLKDGVELASVQDIVENSKGLKFKEMDAPQLARALGDVSASVINTNFALLAGLNPLNDAIAIEDKDSPYANILVVKAGNENNPNIQKLISALQSEEVRKFIMDTYKGAILPSF</sequence>
<reference evidence="9 10" key="1">
    <citation type="submission" date="2016-07" db="EMBL/GenBank/DDBJ databases">
        <title>Detection of Helicobacter winghamensis from caecal content of red fox (Vulpes vulpes).</title>
        <authorList>
            <person name="Zanoni R.G."/>
            <person name="Florio D."/>
            <person name="Caffara M."/>
            <person name="Renzi M."/>
            <person name="Parisi A."/>
            <person name="Pasquali F."/>
            <person name="Manfreda G."/>
        </authorList>
    </citation>
    <scope>NUCLEOTIDE SEQUENCE [LARGE SCALE GENOMIC DNA]</scope>
    <source>
        <strain evidence="9 10">295_13</strain>
    </source>
</reference>
<dbReference type="PROSITE" id="PS51257">
    <property type="entry name" value="PROKAR_LIPOPROTEIN"/>
    <property type="match status" value="1"/>
</dbReference>
<evidence type="ECO:0000313" key="9">
    <source>
        <dbReference type="EMBL" id="PKT80533.1"/>
    </source>
</evidence>
<keyword evidence="2 8" id="KW-0732">Signal</keyword>
<evidence type="ECO:0000256" key="4">
    <source>
        <dbReference type="ARBA" id="ARBA00023139"/>
    </source>
</evidence>
<dbReference type="Proteomes" id="UP000233350">
    <property type="component" value="Unassembled WGS sequence"/>
</dbReference>
<proteinExistence type="inferred from homology"/>
<dbReference type="Gene3D" id="3.40.190.10">
    <property type="entry name" value="Periplasmic binding protein-like II"/>
    <property type="match status" value="2"/>
</dbReference>
<keyword evidence="3" id="KW-0472">Membrane</keyword>
<accession>A0A2N3PI96</accession>
<evidence type="ECO:0000256" key="5">
    <source>
        <dbReference type="ARBA" id="ARBA00023288"/>
    </source>
</evidence>
<dbReference type="EMBL" id="MBPK01000042">
    <property type="protein sequence ID" value="PKT80533.1"/>
    <property type="molecule type" value="Genomic_DNA"/>
</dbReference>
<keyword evidence="4" id="KW-0564">Palmitate</keyword>
<feature type="signal peptide" evidence="8">
    <location>
        <begin position="1"/>
        <end position="18"/>
    </location>
</feature>
<comment type="similarity">
    <text evidence="6">Belongs to the nlpA lipoprotein family.</text>
</comment>
<dbReference type="STRING" id="556267.HWAG_00525"/>
<dbReference type="CDD" id="cd13597">
    <property type="entry name" value="PBP2_lipoprotein_Tp32"/>
    <property type="match status" value="1"/>
</dbReference>
<comment type="caution">
    <text evidence="9">The sequence shown here is derived from an EMBL/GenBank/DDBJ whole genome shotgun (WGS) entry which is preliminary data.</text>
</comment>
<feature type="lipid moiety-binding region" description="S-diacylglycerol cysteine" evidence="7">
    <location>
        <position position="24"/>
    </location>
</feature>